<dbReference type="EMBL" id="CP034159">
    <property type="protein sequence ID" value="AZI31793.1"/>
    <property type="molecule type" value="Genomic_DNA"/>
</dbReference>
<evidence type="ECO:0000256" key="1">
    <source>
        <dbReference type="SAM" id="SignalP"/>
    </source>
</evidence>
<evidence type="ECO:0000259" key="2">
    <source>
        <dbReference type="Pfam" id="PF20033"/>
    </source>
</evidence>
<protein>
    <recommendedName>
        <fullName evidence="2">DUF6438 domain-containing protein</fullName>
    </recommendedName>
</protein>
<dbReference type="InterPro" id="IPR045497">
    <property type="entry name" value="DUF6438"/>
</dbReference>
<reference evidence="4" key="1">
    <citation type="submission" date="2018-11" db="EMBL/GenBank/DDBJ databases">
        <title>Proposal to divide the Flavobacteriaceae and reorganize its genera based on Amino Acid Identity values calculated from whole genome sequences.</title>
        <authorList>
            <person name="Nicholson A.C."/>
            <person name="Gulvik C.A."/>
            <person name="Whitney A.M."/>
            <person name="Humrighouse B.W."/>
            <person name="Bell M."/>
            <person name="Holmes B."/>
            <person name="Steigerwalt A.G."/>
            <person name="Villarma A."/>
            <person name="Sheth M."/>
            <person name="Batra D."/>
            <person name="Pryor J."/>
            <person name="Bernardet J.-F."/>
            <person name="Hugo C."/>
            <person name="Kampfer P."/>
            <person name="Newman J.D."/>
            <person name="McQuiston J.R."/>
        </authorList>
    </citation>
    <scope>NUCLEOTIDE SEQUENCE [LARGE SCALE GENOMIC DNA]</scope>
    <source>
        <strain evidence="4">G0081</strain>
    </source>
</reference>
<sequence length="158" mass="18234">MKYLLTLFTLLFLFSCSTNKMDTPYSKIEYSAGACFGFCPIYKMTISSDQTAVFEAKRFNFSRDTDSQEDEGTFTGKIGNDKYDELISILNDLKLSKMKDHYGNRNVSDLPTSNLNITYKDGKEKKIEDYGKHGTPELQKLYQFFDALKTNQTWTKIK</sequence>
<dbReference type="OrthoDB" id="7172369at2"/>
<dbReference type="Pfam" id="PF20033">
    <property type="entry name" value="DUF6438"/>
    <property type="match status" value="1"/>
</dbReference>
<proteinExistence type="predicted"/>
<dbReference type="Proteomes" id="UP000270185">
    <property type="component" value="Chromosome"/>
</dbReference>
<feature type="domain" description="DUF6438" evidence="2">
    <location>
        <begin position="27"/>
        <end position="148"/>
    </location>
</feature>
<name>A0A3G8XHA0_9FLAO</name>
<accession>A0A3G8XHA0</accession>
<keyword evidence="1" id="KW-0732">Signal</keyword>
<gene>
    <name evidence="3" type="ORF">EIB73_00765</name>
</gene>
<feature type="signal peptide" evidence="1">
    <location>
        <begin position="1"/>
        <end position="20"/>
    </location>
</feature>
<feature type="chain" id="PRO_5017926080" description="DUF6438 domain-containing protein" evidence="1">
    <location>
        <begin position="21"/>
        <end position="158"/>
    </location>
</feature>
<keyword evidence="4" id="KW-1185">Reference proteome</keyword>
<evidence type="ECO:0000313" key="3">
    <source>
        <dbReference type="EMBL" id="AZI31793.1"/>
    </source>
</evidence>
<organism evidence="3 4">
    <name type="scientific">Kaistella carnis</name>
    <dbReference type="NCBI Taxonomy" id="1241979"/>
    <lineage>
        <taxon>Bacteria</taxon>
        <taxon>Pseudomonadati</taxon>
        <taxon>Bacteroidota</taxon>
        <taxon>Flavobacteriia</taxon>
        <taxon>Flavobacteriales</taxon>
        <taxon>Weeksellaceae</taxon>
        <taxon>Chryseobacterium group</taxon>
        <taxon>Kaistella</taxon>
    </lineage>
</organism>
<dbReference type="KEGG" id="ccas:EIB73_00765"/>
<dbReference type="AlphaFoldDB" id="A0A3G8XHA0"/>
<dbReference type="PROSITE" id="PS51257">
    <property type="entry name" value="PROKAR_LIPOPROTEIN"/>
    <property type="match status" value="1"/>
</dbReference>
<evidence type="ECO:0000313" key="4">
    <source>
        <dbReference type="Proteomes" id="UP000270185"/>
    </source>
</evidence>